<accession>A0A418QIU3</accession>
<reference evidence="3 4" key="1">
    <citation type="submission" date="2019-01" db="EMBL/GenBank/DDBJ databases">
        <title>Hymenobacter humicola sp. nov., isolated from soils in Antarctica.</title>
        <authorList>
            <person name="Sedlacek I."/>
            <person name="Holochova P."/>
            <person name="Kralova S."/>
            <person name="Pantucek R."/>
            <person name="Stankova E."/>
            <person name="Vrbovska V."/>
            <person name="Kristofova L."/>
            <person name="Svec P."/>
            <person name="Busse H.-J."/>
        </authorList>
    </citation>
    <scope>NUCLEOTIDE SEQUENCE [LARGE SCALE GENOMIC DNA]</scope>
    <source>
        <strain evidence="3 4">CCM 8852</strain>
    </source>
</reference>
<dbReference type="OrthoDB" id="1428208at2"/>
<dbReference type="GO" id="GO:0006270">
    <property type="term" value="P:DNA replication initiation"/>
    <property type="evidence" value="ECO:0007669"/>
    <property type="project" value="InterPro"/>
</dbReference>
<evidence type="ECO:0000313" key="4">
    <source>
        <dbReference type="Proteomes" id="UP000284250"/>
    </source>
</evidence>
<keyword evidence="4" id="KW-1185">Reference proteome</keyword>
<evidence type="ECO:0000256" key="1">
    <source>
        <dbReference type="ARBA" id="ARBA00038283"/>
    </source>
</evidence>
<dbReference type="AlphaFoldDB" id="A0A418QIU3"/>
<dbReference type="SUPFAM" id="SSF46785">
    <property type="entry name" value="Winged helix' DNA-binding domain"/>
    <property type="match status" value="2"/>
</dbReference>
<dbReference type="InterPro" id="IPR000525">
    <property type="entry name" value="Initiator_Rep_WH1"/>
</dbReference>
<dbReference type="Gene3D" id="1.10.10.10">
    <property type="entry name" value="Winged helix-like DNA-binding domain superfamily/Winged helix DNA-binding domain"/>
    <property type="match status" value="2"/>
</dbReference>
<comment type="similarity">
    <text evidence="1">Belongs to the initiator RepB protein family.</text>
</comment>
<organism evidence="3 4">
    <name type="scientific">Hymenobacter rubripertinctus</name>
    <dbReference type="NCBI Taxonomy" id="2029981"/>
    <lineage>
        <taxon>Bacteria</taxon>
        <taxon>Pseudomonadati</taxon>
        <taxon>Bacteroidota</taxon>
        <taxon>Cytophagia</taxon>
        <taxon>Cytophagales</taxon>
        <taxon>Hymenobacteraceae</taxon>
        <taxon>Hymenobacter</taxon>
    </lineage>
</organism>
<gene>
    <name evidence="3" type="ORF">D0T11_21020</name>
</gene>
<feature type="domain" description="Initiator Rep protein WH1" evidence="2">
    <location>
        <begin position="16"/>
        <end position="155"/>
    </location>
</feature>
<sequence length="307" mass="35158">MISPMKNEDFDKSPILAQSNIITSARYELTKMEKNLLYLAMREMKPTDLPGQLYYVSITELQHRTGDEIKYDRLRDVTKKMLGRVLEADLPGGDLLQTHFFSSVRYLKGTGTLEIGVDPTIRPFYGYLKSHFTTFQLDLAITLNSIYAKRLYEIFSMYKNLPDKSFRISLAAIKLQLGLIDNATGKEKYTLYADFKANVLKPAEEINTATDLAFTYREIKRGRKVVELEFTIIYTPKTTEIDYNEQETALFGRMVNEFKLRKDQAVLAIKAHGSAEIAKRLYQVQLRQKNGEIQNLGSYTAGILGVK</sequence>
<dbReference type="InterPro" id="IPR036388">
    <property type="entry name" value="WH-like_DNA-bd_sf"/>
</dbReference>
<protein>
    <submittedName>
        <fullName evidence="3">RepB family plasmid replication initiator protein</fullName>
    </submittedName>
</protein>
<dbReference type="EMBL" id="QYCN01000067">
    <property type="protein sequence ID" value="RIY05081.1"/>
    <property type="molecule type" value="Genomic_DNA"/>
</dbReference>
<evidence type="ECO:0000259" key="2">
    <source>
        <dbReference type="Pfam" id="PF01051"/>
    </source>
</evidence>
<name>A0A418QIU3_9BACT</name>
<proteinExistence type="inferred from homology"/>
<dbReference type="InterPro" id="IPR036390">
    <property type="entry name" value="WH_DNA-bd_sf"/>
</dbReference>
<dbReference type="Pfam" id="PF21205">
    <property type="entry name" value="Rep3_C"/>
    <property type="match status" value="1"/>
</dbReference>
<dbReference type="GO" id="GO:0003887">
    <property type="term" value="F:DNA-directed DNA polymerase activity"/>
    <property type="evidence" value="ECO:0007669"/>
    <property type="project" value="InterPro"/>
</dbReference>
<evidence type="ECO:0000313" key="3">
    <source>
        <dbReference type="EMBL" id="RIY05081.1"/>
    </source>
</evidence>
<comment type="caution">
    <text evidence="3">The sequence shown here is derived from an EMBL/GenBank/DDBJ whole genome shotgun (WGS) entry which is preliminary data.</text>
</comment>
<dbReference type="Pfam" id="PF01051">
    <property type="entry name" value="Rep3_N"/>
    <property type="match status" value="1"/>
</dbReference>
<dbReference type="Proteomes" id="UP000284250">
    <property type="component" value="Unassembled WGS sequence"/>
</dbReference>